<feature type="domain" description="Carbohydrate kinase PfkB" evidence="1">
    <location>
        <begin position="123"/>
        <end position="397"/>
    </location>
</feature>
<gene>
    <name evidence="3" type="primary">LOC105036727</name>
</gene>
<evidence type="ECO:0000259" key="1">
    <source>
        <dbReference type="Pfam" id="PF00294"/>
    </source>
</evidence>
<sequence>MALKTLNPPVAWRHKPSFPLDDCALFQLLPRRFDRLSQLHAVQNRGGIRIASGRRGFGCLGAGAGDGARRGVAPKGVDLATLGNLCVDIVLSVPSLPPKPLDERRAYMEQLATSPPDKKYWEAGGNCNLAIAAARLGLHVATLGHVGDEIYGHFLLDVLQDECISIVGMNENAEATVHNSFYETLLCWVLVDPFQKHGFCSRADFSDEPAFSWISKLSEQVKMAIRQSKILFCNGYAFDELLPNVIISALDCAIDAGTAVFFDPGPRGRSLHHGTPEEQRALNLFLRLSDVLLLTSDEVESLTGITNPIQAGRELIRKGVRTKWVIIKMGSKGSILITQSIISCAPAFKVNVVDTVGCGDSFTAAIAFGFLHDMPAVNTLALANAVGAATATGCGAGRNVAHLDKVLELLRQADLNEDDELWNELIEGNLETKEVRLLSRTSINGCSGCLVRHPIYSVVSELLSKFEGVYERSIMHS</sequence>
<dbReference type="Proteomes" id="UP000504607">
    <property type="component" value="Unplaced"/>
</dbReference>
<reference evidence="3" key="1">
    <citation type="submission" date="2025-08" db="UniProtKB">
        <authorList>
            <consortium name="RefSeq"/>
        </authorList>
    </citation>
    <scope>IDENTIFICATION</scope>
</reference>
<evidence type="ECO:0000313" key="2">
    <source>
        <dbReference type="Proteomes" id="UP000504607"/>
    </source>
</evidence>
<dbReference type="Gene3D" id="3.40.1190.20">
    <property type="match status" value="1"/>
</dbReference>
<dbReference type="RefSeq" id="XP_010910767.2">
    <property type="nucleotide sequence ID" value="XM_010912465.3"/>
</dbReference>
<organism evidence="2 3">
    <name type="scientific">Elaeis guineensis var. tenera</name>
    <name type="common">Oil palm</name>
    <dbReference type="NCBI Taxonomy" id="51953"/>
    <lineage>
        <taxon>Eukaryota</taxon>
        <taxon>Viridiplantae</taxon>
        <taxon>Streptophyta</taxon>
        <taxon>Embryophyta</taxon>
        <taxon>Tracheophyta</taxon>
        <taxon>Spermatophyta</taxon>
        <taxon>Magnoliopsida</taxon>
        <taxon>Liliopsida</taxon>
        <taxon>Arecaceae</taxon>
        <taxon>Arecoideae</taxon>
        <taxon>Cocoseae</taxon>
        <taxon>Elaeidinae</taxon>
        <taxon>Elaeis</taxon>
    </lineage>
</organism>
<name>A0A6I9QJP7_ELAGV</name>
<dbReference type="InterPro" id="IPR029056">
    <property type="entry name" value="Ribokinase-like"/>
</dbReference>
<dbReference type="PANTHER" id="PTHR47826:SF1">
    <property type="entry name" value="OS03G0164700 PROTEIN"/>
    <property type="match status" value="1"/>
</dbReference>
<dbReference type="PANTHER" id="PTHR47826">
    <property type="entry name" value="OS03G0164700 PROTEIN"/>
    <property type="match status" value="1"/>
</dbReference>
<dbReference type="AlphaFoldDB" id="A0A6I9QJP7"/>
<proteinExistence type="predicted"/>
<dbReference type="InterPro" id="IPR011611">
    <property type="entry name" value="PfkB_dom"/>
</dbReference>
<dbReference type="InParanoid" id="A0A6I9QJP7"/>
<keyword evidence="2" id="KW-1185">Reference proteome</keyword>
<dbReference type="Pfam" id="PF00294">
    <property type="entry name" value="PfkB"/>
    <property type="match status" value="1"/>
</dbReference>
<dbReference type="SUPFAM" id="SSF53613">
    <property type="entry name" value="Ribokinase-like"/>
    <property type="match status" value="1"/>
</dbReference>
<dbReference type="FunCoup" id="A0A6I9QJP7">
    <property type="interactions" value="5"/>
</dbReference>
<accession>A0A6I9QJP7</accession>
<dbReference type="OrthoDB" id="415590at2759"/>
<protein>
    <submittedName>
        <fullName evidence="3">Probable fructokinase-1</fullName>
    </submittedName>
</protein>
<evidence type="ECO:0000313" key="3">
    <source>
        <dbReference type="RefSeq" id="XP_010910767.2"/>
    </source>
</evidence>